<evidence type="ECO:0000256" key="1">
    <source>
        <dbReference type="SAM" id="Phobius"/>
    </source>
</evidence>
<feature type="transmembrane region" description="Helical" evidence="1">
    <location>
        <begin position="55"/>
        <end position="73"/>
    </location>
</feature>
<reference evidence="3 4" key="1">
    <citation type="journal article" date="2016" name="Nat. Commun.">
        <title>Thousands of microbial genomes shed light on interconnected biogeochemical processes in an aquifer system.</title>
        <authorList>
            <person name="Anantharaman K."/>
            <person name="Brown C.T."/>
            <person name="Hug L.A."/>
            <person name="Sharon I."/>
            <person name="Castelle C.J."/>
            <person name="Probst A.J."/>
            <person name="Thomas B.C."/>
            <person name="Singh A."/>
            <person name="Wilkins M.J."/>
            <person name="Karaoz U."/>
            <person name="Brodie E.L."/>
            <person name="Williams K.H."/>
            <person name="Hubbard S.S."/>
            <person name="Banfield J.F."/>
        </authorList>
    </citation>
    <scope>NUCLEOTIDE SEQUENCE [LARGE SCALE GENOMIC DNA]</scope>
</reference>
<feature type="transmembrane region" description="Helical" evidence="1">
    <location>
        <begin position="163"/>
        <end position="183"/>
    </location>
</feature>
<dbReference type="AlphaFoldDB" id="A0A1F4XTV3"/>
<organism evidence="3 4">
    <name type="scientific">Candidatus Adlerbacteria bacterium RIFCSPHIGHO2_12_FULL_53_18</name>
    <dbReference type="NCBI Taxonomy" id="1797242"/>
    <lineage>
        <taxon>Bacteria</taxon>
        <taxon>Candidatus Adleribacteriota</taxon>
    </lineage>
</organism>
<dbReference type="Pfam" id="PF18920">
    <property type="entry name" value="DUF5671"/>
    <property type="match status" value="1"/>
</dbReference>
<feature type="domain" description="DUF5671" evidence="2">
    <location>
        <begin position="11"/>
        <end position="141"/>
    </location>
</feature>
<keyword evidence="1" id="KW-0812">Transmembrane</keyword>
<dbReference type="EMBL" id="MEWW01000003">
    <property type="protein sequence ID" value="OGC85130.1"/>
    <property type="molecule type" value="Genomic_DNA"/>
</dbReference>
<feature type="transmembrane region" description="Helical" evidence="1">
    <location>
        <begin position="94"/>
        <end position="116"/>
    </location>
</feature>
<dbReference type="Proteomes" id="UP000178091">
    <property type="component" value="Unassembled WGS sequence"/>
</dbReference>
<keyword evidence="1" id="KW-1133">Transmembrane helix</keyword>
<evidence type="ECO:0000259" key="2">
    <source>
        <dbReference type="Pfam" id="PF18920"/>
    </source>
</evidence>
<comment type="caution">
    <text evidence="3">The sequence shown here is derived from an EMBL/GenBank/DDBJ whole genome shotgun (WGS) entry which is preliminary data.</text>
</comment>
<accession>A0A1F4XTV3</accession>
<evidence type="ECO:0000313" key="4">
    <source>
        <dbReference type="Proteomes" id="UP000178091"/>
    </source>
</evidence>
<evidence type="ECO:0000313" key="3">
    <source>
        <dbReference type="EMBL" id="OGC85130.1"/>
    </source>
</evidence>
<sequence length="311" mass="35267">MDRPKTTPKDFFLWAGAMVTLYVGVVSLITLLFNYINYTFPDPLQYYSDPYSSGIPYAMASLIILTPVFMALMRIIRRNIARDSSRGEIWVRRWALFLTVFVAGTTIVVDLIVLLTTFLSGESLTTAFLLKVLVVLLVAGAGFMHFLADIWGFWTRNPSQARMVNWGVGVLVLATIAAGFFIVGTPQEARLYRVDQQKVYDLQNIQSQIVTYWQYKQMLPSTLEELNDPLYGTTVPQDPQTGESYGYERTSQSSFKLCADFNKESRGIGTSYAAPLERYSGEQSWEHVTGEVCFDRTIDPERYPPVTKPIF</sequence>
<proteinExistence type="predicted"/>
<dbReference type="InterPro" id="IPR043728">
    <property type="entry name" value="DUF5671"/>
</dbReference>
<feature type="transmembrane region" description="Helical" evidence="1">
    <location>
        <begin position="128"/>
        <end position="151"/>
    </location>
</feature>
<gene>
    <name evidence="3" type="ORF">A3F55_01770</name>
</gene>
<protein>
    <recommendedName>
        <fullName evidence="2">DUF5671 domain-containing protein</fullName>
    </recommendedName>
</protein>
<name>A0A1F4XTV3_9BACT</name>
<feature type="transmembrane region" description="Helical" evidence="1">
    <location>
        <begin position="12"/>
        <end position="35"/>
    </location>
</feature>
<keyword evidence="1" id="KW-0472">Membrane</keyword>